<evidence type="ECO:0000313" key="3">
    <source>
        <dbReference type="EMBL" id="PWA33634.1"/>
    </source>
</evidence>
<dbReference type="Proteomes" id="UP000250572">
    <property type="component" value="Unassembled WGS sequence"/>
</dbReference>
<evidence type="ECO:0000256" key="2">
    <source>
        <dbReference type="ARBA" id="ARBA00023136"/>
    </source>
</evidence>
<dbReference type="AlphaFoldDB" id="A0A315WCS5"/>
<organism evidence="3 4">
    <name type="scientific">Gambusia affinis</name>
    <name type="common">Western mosquitofish</name>
    <name type="synonym">Heterandria affinis</name>
    <dbReference type="NCBI Taxonomy" id="33528"/>
    <lineage>
        <taxon>Eukaryota</taxon>
        <taxon>Metazoa</taxon>
        <taxon>Chordata</taxon>
        <taxon>Craniata</taxon>
        <taxon>Vertebrata</taxon>
        <taxon>Euteleostomi</taxon>
        <taxon>Actinopterygii</taxon>
        <taxon>Neopterygii</taxon>
        <taxon>Teleostei</taxon>
        <taxon>Neoteleostei</taxon>
        <taxon>Acanthomorphata</taxon>
        <taxon>Ovalentaria</taxon>
        <taxon>Atherinomorphae</taxon>
        <taxon>Cyprinodontiformes</taxon>
        <taxon>Poeciliidae</taxon>
        <taxon>Poeciliinae</taxon>
        <taxon>Gambusia</taxon>
    </lineage>
</organism>
<dbReference type="GO" id="GO:0016020">
    <property type="term" value="C:membrane"/>
    <property type="evidence" value="ECO:0007669"/>
    <property type="project" value="UniProtKB-SubCell"/>
</dbReference>
<dbReference type="SUPFAM" id="SSF49313">
    <property type="entry name" value="Cadherin-like"/>
    <property type="match status" value="1"/>
</dbReference>
<protein>
    <submittedName>
        <fullName evidence="3">Uncharacterized protein</fullName>
    </submittedName>
</protein>
<comment type="subcellular location">
    <subcellularLocation>
        <location evidence="1">Membrane</location>
    </subcellularLocation>
</comment>
<dbReference type="GO" id="GO:0005509">
    <property type="term" value="F:calcium ion binding"/>
    <property type="evidence" value="ECO:0007669"/>
    <property type="project" value="InterPro"/>
</dbReference>
<comment type="caution">
    <text evidence="3">The sequence shown here is derived from an EMBL/GenBank/DDBJ whole genome shotgun (WGS) entry which is preliminary data.</text>
</comment>
<gene>
    <name evidence="3" type="ORF">CCH79_00007697</name>
</gene>
<keyword evidence="2" id="KW-0472">Membrane</keyword>
<evidence type="ECO:0000256" key="1">
    <source>
        <dbReference type="ARBA" id="ARBA00004370"/>
    </source>
</evidence>
<evidence type="ECO:0000313" key="4">
    <source>
        <dbReference type="Proteomes" id="UP000250572"/>
    </source>
</evidence>
<keyword evidence="4" id="KW-1185">Reference proteome</keyword>
<name>A0A315WCS5_GAMAF</name>
<reference evidence="3 4" key="1">
    <citation type="journal article" date="2018" name="G3 (Bethesda)">
        <title>A High-Quality Reference Genome for the Invasive Mosquitofish Gambusia affinis Using a Chicago Library.</title>
        <authorList>
            <person name="Hoffberg S.L."/>
            <person name="Troendle N.J."/>
            <person name="Glenn T.C."/>
            <person name="Mahmud O."/>
            <person name="Louha S."/>
            <person name="Chalopin D."/>
            <person name="Bennetzen J.L."/>
            <person name="Mauricio R."/>
        </authorList>
    </citation>
    <scope>NUCLEOTIDE SEQUENCE [LARGE SCALE GENOMIC DNA]</scope>
    <source>
        <strain evidence="3">NE01/NJP1002.9</strain>
        <tissue evidence="3">Muscle</tissue>
    </source>
</reference>
<dbReference type="EMBL" id="NHOQ01000034">
    <property type="protein sequence ID" value="PWA33634.1"/>
    <property type="molecule type" value="Genomic_DNA"/>
</dbReference>
<proteinExistence type="predicted"/>
<dbReference type="InterPro" id="IPR015919">
    <property type="entry name" value="Cadherin-like_sf"/>
</dbReference>
<accession>A0A315WCS5</accession>
<sequence length="149" mass="16421">MRWVKGCRKAAVDGAGGTFPAPDELRVGVYLPLSVQMEVEVKRDEAVQIALRFDSFGRRCEAAGMDLEELKGPFVDISLDVNEATAVPHPVHQVPAGVTGFKMSGEGLDIFKMSSDGWLYLEKPLDWSEDTHYVFIVISSVFHSCSKNS</sequence>